<keyword evidence="2" id="KW-0238">DNA-binding</keyword>
<dbReference type="CDD" id="cd06529">
    <property type="entry name" value="S24_LexA-like"/>
    <property type="match status" value="1"/>
</dbReference>
<name>A0A2G1DLA7_9BACT</name>
<dbReference type="PANTHER" id="PTHR40661:SF3">
    <property type="entry name" value="FELS-1 PROPHAGE TRANSCRIPTIONAL REGULATOR"/>
    <property type="match status" value="1"/>
</dbReference>
<evidence type="ECO:0000256" key="2">
    <source>
        <dbReference type="ARBA" id="ARBA00023125"/>
    </source>
</evidence>
<accession>A0A2G1DLA7</accession>
<dbReference type="InterPro" id="IPR039418">
    <property type="entry name" value="LexA-like"/>
</dbReference>
<dbReference type="Proteomes" id="UP000262712">
    <property type="component" value="Chromosome"/>
</dbReference>
<proteinExistence type="predicted"/>
<evidence type="ECO:0000313" key="7">
    <source>
        <dbReference type="Proteomes" id="UP000221222"/>
    </source>
</evidence>
<dbReference type="GO" id="GO:0003677">
    <property type="term" value="F:DNA binding"/>
    <property type="evidence" value="ECO:0007669"/>
    <property type="project" value="UniProtKB-KW"/>
</dbReference>
<dbReference type="Pfam" id="PF00717">
    <property type="entry name" value="Peptidase_S24"/>
    <property type="match status" value="1"/>
</dbReference>
<dbReference type="SUPFAM" id="SSF51306">
    <property type="entry name" value="LexA/Signal peptidase"/>
    <property type="match status" value="1"/>
</dbReference>
<evidence type="ECO:0000313" key="5">
    <source>
        <dbReference type="EMBL" id="AXX92017.1"/>
    </source>
</evidence>
<dbReference type="AlphaFoldDB" id="A0A2G1DLA7"/>
<evidence type="ECO:0000256" key="3">
    <source>
        <dbReference type="ARBA" id="ARBA00023163"/>
    </source>
</evidence>
<reference evidence="5 8" key="2">
    <citation type="submission" date="2018-08" db="EMBL/GenBank/DDBJ databases">
        <title>Complete genome of the Arcobacter molluscorum type strain LMG 25693.</title>
        <authorList>
            <person name="Miller W.G."/>
            <person name="Yee E."/>
            <person name="Bono J.L."/>
        </authorList>
    </citation>
    <scope>NUCLEOTIDE SEQUENCE [LARGE SCALE GENOMIC DNA]</scope>
    <source>
        <strain evidence="5 8">CECT 7696</strain>
    </source>
</reference>
<dbReference type="InterPro" id="IPR015927">
    <property type="entry name" value="Peptidase_S24_S26A/B/C"/>
</dbReference>
<dbReference type="EMBL" id="NXFY01000001">
    <property type="protein sequence ID" value="PHO19250.1"/>
    <property type="molecule type" value="Genomic_DNA"/>
</dbReference>
<dbReference type="EMBL" id="CP032098">
    <property type="protein sequence ID" value="AXX92017.1"/>
    <property type="molecule type" value="Genomic_DNA"/>
</dbReference>
<sequence length="124" mass="14422">MNNIITLEYTDVFDENRQKKVTFSQDLIPSKTNVKSLFAILVDGKSMQPKINDKAIVIADLSSKEVEDDSIYIVYYDNKMWVKKAILKQNSFLFISINEDYKHLVYKQEDVYVVAKAILTFTKL</sequence>
<dbReference type="Gene3D" id="2.10.109.10">
    <property type="entry name" value="Umud Fragment, subunit A"/>
    <property type="match status" value="1"/>
</dbReference>
<evidence type="ECO:0000259" key="4">
    <source>
        <dbReference type="Pfam" id="PF00717"/>
    </source>
</evidence>
<dbReference type="Proteomes" id="UP000221222">
    <property type="component" value="Unassembled WGS sequence"/>
</dbReference>
<dbReference type="KEGG" id="amol:AMOL_1028"/>
<protein>
    <submittedName>
        <fullName evidence="6">Peptidase</fullName>
    </submittedName>
</protein>
<reference evidence="6 7" key="1">
    <citation type="submission" date="2017-09" db="EMBL/GenBank/DDBJ databases">
        <title>Arcobacter canalis sp. nov., a new species isolated from a water canal contaminated with urban sewage.</title>
        <authorList>
            <person name="Perez-Cataluna A."/>
            <person name="Salas-Masso N."/>
            <person name="Figueras M.J."/>
        </authorList>
    </citation>
    <scope>NUCLEOTIDE SEQUENCE [LARGE SCALE GENOMIC DNA]</scope>
    <source>
        <strain evidence="6 7">F98-3</strain>
    </source>
</reference>
<keyword evidence="7" id="KW-1185">Reference proteome</keyword>
<evidence type="ECO:0000313" key="6">
    <source>
        <dbReference type="EMBL" id="PHO19250.1"/>
    </source>
</evidence>
<dbReference type="RefSeq" id="WP_099341067.1">
    <property type="nucleotide sequence ID" value="NZ_CP032098.1"/>
</dbReference>
<evidence type="ECO:0000313" key="8">
    <source>
        <dbReference type="Proteomes" id="UP000262712"/>
    </source>
</evidence>
<feature type="domain" description="Peptidase S24/S26A/S26B/S26C" evidence="4">
    <location>
        <begin position="12"/>
        <end position="118"/>
    </location>
</feature>
<keyword evidence="1" id="KW-0805">Transcription regulation</keyword>
<keyword evidence="3" id="KW-0804">Transcription</keyword>
<gene>
    <name evidence="5" type="ORF">AMOL_1028</name>
    <name evidence="6" type="ORF">CPU12_00260</name>
</gene>
<organism evidence="6 7">
    <name type="scientific">Malaciobacter molluscorum LMG 25693</name>
    <dbReference type="NCBI Taxonomy" id="870501"/>
    <lineage>
        <taxon>Bacteria</taxon>
        <taxon>Pseudomonadati</taxon>
        <taxon>Campylobacterota</taxon>
        <taxon>Epsilonproteobacteria</taxon>
        <taxon>Campylobacterales</taxon>
        <taxon>Arcobacteraceae</taxon>
        <taxon>Malaciobacter</taxon>
    </lineage>
</organism>
<evidence type="ECO:0000256" key="1">
    <source>
        <dbReference type="ARBA" id="ARBA00023015"/>
    </source>
</evidence>
<dbReference type="PANTHER" id="PTHR40661">
    <property type="match status" value="1"/>
</dbReference>
<dbReference type="InterPro" id="IPR036286">
    <property type="entry name" value="LexA/Signal_pep-like_sf"/>
</dbReference>